<evidence type="ECO:0000313" key="2">
    <source>
        <dbReference type="Proteomes" id="UP000286997"/>
    </source>
</evidence>
<protein>
    <recommendedName>
        <fullName evidence="3">Peptidase A2 domain-containing protein</fullName>
    </recommendedName>
</protein>
<dbReference type="AlphaFoldDB" id="A0A437P7H2"/>
<organism evidence="1 2">
    <name type="scientific">Methylobacterium oryzihabitans</name>
    <dbReference type="NCBI Taxonomy" id="2499852"/>
    <lineage>
        <taxon>Bacteria</taxon>
        <taxon>Pseudomonadati</taxon>
        <taxon>Pseudomonadota</taxon>
        <taxon>Alphaproteobacteria</taxon>
        <taxon>Hyphomicrobiales</taxon>
        <taxon>Methylobacteriaceae</taxon>
        <taxon>Methylobacterium</taxon>
    </lineage>
</organism>
<comment type="caution">
    <text evidence="1">The sequence shown here is derived from an EMBL/GenBank/DDBJ whole genome shotgun (WGS) entry which is preliminary data.</text>
</comment>
<reference evidence="1 2" key="1">
    <citation type="submission" date="2019-01" db="EMBL/GenBank/DDBJ databases">
        <authorList>
            <person name="Chen W.-M."/>
        </authorList>
    </citation>
    <scope>NUCLEOTIDE SEQUENCE [LARGE SCALE GENOMIC DNA]</scope>
    <source>
        <strain evidence="1 2">TER-1</strain>
    </source>
</reference>
<gene>
    <name evidence="1" type="ORF">EOE48_12270</name>
</gene>
<dbReference type="EMBL" id="SACP01000010">
    <property type="protein sequence ID" value="RVU18207.1"/>
    <property type="molecule type" value="Genomic_DNA"/>
</dbReference>
<evidence type="ECO:0008006" key="3">
    <source>
        <dbReference type="Google" id="ProtNLM"/>
    </source>
</evidence>
<proteinExistence type="predicted"/>
<keyword evidence="2" id="KW-1185">Reference proteome</keyword>
<dbReference type="OrthoDB" id="5631361at2"/>
<evidence type="ECO:0000313" key="1">
    <source>
        <dbReference type="EMBL" id="RVU18207.1"/>
    </source>
</evidence>
<accession>A0A437P7H2</accession>
<dbReference type="Proteomes" id="UP000286997">
    <property type="component" value="Unassembled WGS sequence"/>
</dbReference>
<name>A0A437P7H2_9HYPH</name>
<sequence length="345" mass="35117">MLAPVPAAAGAPPVYGDGAGVFLGFLDGPAATRPPRLGLSFGGETKPVVMDTGSTGIVVSAARIPGIDALPSRPGRLTYSSSGRIMIGRWVTVPATVTGRDGASVTTRPLPVLAVDRIACTARARSCRPALAPAGVAMMGIGFGREADSQSQSTPDTNPLLGIDPAAGPMRRGYVVTREGVHVGLTRANTAGDVRFVALDPYPGIAGEWRGVPVCIAVGDAPAGSCGRALMDTGVGAMYLTLPPAAVAGSLSPDDGGRPALAPGTRLTFTFPDDLAGGGPAARYAVTVGDADAPLAPSRIVLDTTRPEPFVNTGLHVLDGYDLLYDADGGFYGFRARDTRRADGP</sequence>